<accession>A0A8B6FSP1</accession>
<dbReference type="AlphaFoldDB" id="A0A8B6FSP1"/>
<comment type="caution">
    <text evidence="1">The sequence shown here is derived from an EMBL/GenBank/DDBJ whole genome shotgun (WGS) entry which is preliminary data.</text>
</comment>
<dbReference type="Proteomes" id="UP000596742">
    <property type="component" value="Unassembled WGS sequence"/>
</dbReference>
<proteinExistence type="predicted"/>
<reference evidence="1" key="1">
    <citation type="submission" date="2018-11" db="EMBL/GenBank/DDBJ databases">
        <authorList>
            <person name="Alioto T."/>
            <person name="Alioto T."/>
        </authorList>
    </citation>
    <scope>NUCLEOTIDE SEQUENCE</scope>
</reference>
<protein>
    <submittedName>
        <fullName evidence="1">Uncharacterized protein</fullName>
    </submittedName>
</protein>
<dbReference type="EMBL" id="UYJE01007246">
    <property type="protein sequence ID" value="VDI52920.1"/>
    <property type="molecule type" value="Genomic_DNA"/>
</dbReference>
<sequence>MSSAIKSFISYFRMYILVRNAFQDTTMKECSAQLVRDKYKRYSRSIDKVSRRSSVVHPTLKESNVTQMNNLPVEQDTIEEGYAFPRELESGETKQFQLLPPIDNRQFTTDTYLLGRPKLLPIGKVSDLNV</sequence>
<evidence type="ECO:0000313" key="1">
    <source>
        <dbReference type="EMBL" id="VDI52920.1"/>
    </source>
</evidence>
<organism evidence="1 2">
    <name type="scientific">Mytilus galloprovincialis</name>
    <name type="common">Mediterranean mussel</name>
    <dbReference type="NCBI Taxonomy" id="29158"/>
    <lineage>
        <taxon>Eukaryota</taxon>
        <taxon>Metazoa</taxon>
        <taxon>Spiralia</taxon>
        <taxon>Lophotrochozoa</taxon>
        <taxon>Mollusca</taxon>
        <taxon>Bivalvia</taxon>
        <taxon>Autobranchia</taxon>
        <taxon>Pteriomorphia</taxon>
        <taxon>Mytilida</taxon>
        <taxon>Mytiloidea</taxon>
        <taxon>Mytilidae</taxon>
        <taxon>Mytilinae</taxon>
        <taxon>Mytilus</taxon>
    </lineage>
</organism>
<evidence type="ECO:0000313" key="2">
    <source>
        <dbReference type="Proteomes" id="UP000596742"/>
    </source>
</evidence>
<gene>
    <name evidence="1" type="ORF">MGAL_10B004221</name>
</gene>
<name>A0A8B6FSP1_MYTGA</name>
<keyword evidence="2" id="KW-1185">Reference proteome</keyword>